<comment type="subunit">
    <text evidence="2">Heterodimer of SbcC and SbcD.</text>
</comment>
<keyword evidence="7" id="KW-1185">Reference proteome</keyword>
<dbReference type="EMBL" id="QNSB01000004">
    <property type="protein sequence ID" value="RBP72062.1"/>
    <property type="molecule type" value="Genomic_DNA"/>
</dbReference>
<evidence type="ECO:0000256" key="2">
    <source>
        <dbReference type="ARBA" id="ARBA00011322"/>
    </source>
</evidence>
<evidence type="ECO:0000256" key="3">
    <source>
        <dbReference type="ARBA" id="ARBA00013368"/>
    </source>
</evidence>
<evidence type="ECO:0000259" key="5">
    <source>
        <dbReference type="Pfam" id="PF13476"/>
    </source>
</evidence>
<dbReference type="SUPFAM" id="SSF52540">
    <property type="entry name" value="P-loop containing nucleoside triphosphate hydrolases"/>
    <property type="match status" value="1"/>
</dbReference>
<dbReference type="Proteomes" id="UP000253509">
    <property type="component" value="Unassembled WGS sequence"/>
</dbReference>
<keyword evidence="4" id="KW-0175">Coiled coil</keyword>
<dbReference type="GO" id="GO:0016887">
    <property type="term" value="F:ATP hydrolysis activity"/>
    <property type="evidence" value="ECO:0007669"/>
    <property type="project" value="InterPro"/>
</dbReference>
<comment type="caution">
    <text evidence="6">The sequence shown here is derived from an EMBL/GenBank/DDBJ whole genome shotgun (WGS) entry which is preliminary data.</text>
</comment>
<evidence type="ECO:0000256" key="4">
    <source>
        <dbReference type="SAM" id="Coils"/>
    </source>
</evidence>
<evidence type="ECO:0000313" key="6">
    <source>
        <dbReference type="EMBL" id="RBP72062.1"/>
    </source>
</evidence>
<sequence>MNPKMRLRSLKLFVRTEFGVAERKLDFREGLNIIRADNTSGKSTALQAIVYALGLEGMLSPSRRIPLAHAMTASIEIDGELRSVVESYVALEIENARGDIITIMRSVVDRVRDRNLVTVAYGPELTVAPKNRREDYFVRLSGGAQNVLGFHRYLADFLELKLPRVTRMDGSEGPLYLETLFPYFYVEQKHGWAGVQARIPTYLGIRDVGKRSAEYILGLESLDRILQRQRVRSSLSELEADWQGAVSKLSEAARVSRVVLQNLPKRISHVTPQEGIVPRVVLNGEWKDLAQAITILRAELAQLEASPVPTAGSSAREVESNLQQTEHSLRQALAVSASIAEEREELERQNQQTQLRLEALQEDLQKHKDTQVLERLGSQHAHALLAEHVCPTCHQHLEDGADISTHAMTSAESIKFIEQQISTFKNVHDDHQRVIAAMLAREQSLATEIHDYRSEIRAARDTLKAPNSSPSVAAIAQRLRLEGRIEELDELKETLEVSRREVEHLRERWVKQRGFLKSLETDDLSQADRGRIERLQHSVRTQLASYRFQSLNPSEIEIDTTTYRPVHEGFDLGFDLSASDMIRLIWAYLFGLLEVGQETGGRHLGILVFDEPRQQDAARDSYAALLAYASRAGEEGAQVLFATSEPEDSLKEMLADNPAYLLLLAPGEKLLKHV</sequence>
<dbReference type="PANTHER" id="PTHR32114:SF2">
    <property type="entry name" value="ABC TRANSPORTER ABCH.3"/>
    <property type="match status" value="1"/>
</dbReference>
<dbReference type="GO" id="GO:0006302">
    <property type="term" value="P:double-strand break repair"/>
    <property type="evidence" value="ECO:0007669"/>
    <property type="project" value="InterPro"/>
</dbReference>
<protein>
    <recommendedName>
        <fullName evidence="3">Nuclease SbcCD subunit C</fullName>
    </recommendedName>
</protein>
<evidence type="ECO:0000256" key="1">
    <source>
        <dbReference type="ARBA" id="ARBA00006930"/>
    </source>
</evidence>
<feature type="coiled-coil region" evidence="4">
    <location>
        <begin position="315"/>
        <end position="370"/>
    </location>
</feature>
<organism evidence="6 7">
    <name type="scientific">Brevibacterium celere</name>
    <dbReference type="NCBI Taxonomy" id="225845"/>
    <lineage>
        <taxon>Bacteria</taxon>
        <taxon>Bacillati</taxon>
        <taxon>Actinomycetota</taxon>
        <taxon>Actinomycetes</taxon>
        <taxon>Micrococcales</taxon>
        <taxon>Brevibacteriaceae</taxon>
        <taxon>Brevibacterium</taxon>
    </lineage>
</organism>
<dbReference type="InterPro" id="IPR038729">
    <property type="entry name" value="Rad50/SbcC_AAA"/>
</dbReference>
<evidence type="ECO:0000313" key="7">
    <source>
        <dbReference type="Proteomes" id="UP000253509"/>
    </source>
</evidence>
<gene>
    <name evidence="6" type="ORF">DFO65_10417</name>
</gene>
<dbReference type="RefSeq" id="WP_113903627.1">
    <property type="nucleotide sequence ID" value="NZ_QNSB01000004.1"/>
</dbReference>
<dbReference type="Pfam" id="PF13476">
    <property type="entry name" value="AAA_23"/>
    <property type="match status" value="1"/>
</dbReference>
<accession>A0A366ILB9</accession>
<dbReference type="PANTHER" id="PTHR32114">
    <property type="entry name" value="ABC TRANSPORTER ABCH.3"/>
    <property type="match status" value="1"/>
</dbReference>
<dbReference type="AlphaFoldDB" id="A0A366ILB9"/>
<feature type="coiled-coil region" evidence="4">
    <location>
        <begin position="478"/>
        <end position="508"/>
    </location>
</feature>
<reference evidence="6 7" key="1">
    <citation type="submission" date="2018-06" db="EMBL/GenBank/DDBJ databases">
        <title>Freshwater and sediment microbial communities from various areas in North America, analyzing microbe dynamics in response to fracking.</title>
        <authorList>
            <person name="Lamendella R."/>
        </authorList>
    </citation>
    <scope>NUCLEOTIDE SEQUENCE [LARGE SCALE GENOMIC DNA]</scope>
    <source>
        <strain evidence="6 7">3b_TX</strain>
    </source>
</reference>
<name>A0A366ILB9_9MICO</name>
<comment type="similarity">
    <text evidence="1">Belongs to the SMC family. SbcC subfamily.</text>
</comment>
<dbReference type="Gene3D" id="3.40.50.300">
    <property type="entry name" value="P-loop containing nucleotide triphosphate hydrolases"/>
    <property type="match status" value="1"/>
</dbReference>
<dbReference type="InterPro" id="IPR027417">
    <property type="entry name" value="P-loop_NTPase"/>
</dbReference>
<proteinExistence type="inferred from homology"/>
<feature type="domain" description="Rad50/SbcC-type AAA" evidence="5">
    <location>
        <begin position="21"/>
        <end position="107"/>
    </location>
</feature>